<comment type="similarity">
    <text evidence="1">Belongs to the CpoB family.</text>
</comment>
<evidence type="ECO:0000259" key="3">
    <source>
        <dbReference type="Pfam" id="PF16331"/>
    </source>
</evidence>
<evidence type="ECO:0000256" key="2">
    <source>
        <dbReference type="PROSITE-ProRule" id="PRU00339"/>
    </source>
</evidence>
<organism evidence="4 5">
    <name type="scientific">Aestuariirhabdus litorea</name>
    <dbReference type="NCBI Taxonomy" id="2528527"/>
    <lineage>
        <taxon>Bacteria</taxon>
        <taxon>Pseudomonadati</taxon>
        <taxon>Pseudomonadota</taxon>
        <taxon>Gammaproteobacteria</taxon>
        <taxon>Oceanospirillales</taxon>
        <taxon>Aestuariirhabdaceae</taxon>
        <taxon>Aestuariirhabdus</taxon>
    </lineage>
</organism>
<dbReference type="InterPro" id="IPR034706">
    <property type="entry name" value="CpoB"/>
</dbReference>
<reference evidence="4 5" key="2">
    <citation type="submission" date="2018-12" db="EMBL/GenBank/DDBJ databases">
        <title>Simiduia agarivorans gen. nov., sp. nov., a marine, agarolytic bacterium isolated from shallow coastal water from Keelung, Taiwan.</title>
        <authorList>
            <person name="Shieh W.Y."/>
        </authorList>
    </citation>
    <scope>NUCLEOTIDE SEQUENCE [LARGE SCALE GENOMIC DNA]</scope>
    <source>
        <strain evidence="4 5">GTF-13</strain>
    </source>
</reference>
<feature type="domain" description="YbgF trimerisation" evidence="3">
    <location>
        <begin position="59"/>
        <end position="119"/>
    </location>
</feature>
<comment type="subcellular location">
    <subcellularLocation>
        <location evidence="1">Periplasm</location>
    </subcellularLocation>
</comment>
<feature type="repeat" description="TPR" evidence="2">
    <location>
        <begin position="194"/>
        <end position="227"/>
    </location>
</feature>
<feature type="repeat" description="TPR" evidence="2">
    <location>
        <begin position="231"/>
        <end position="264"/>
    </location>
</feature>
<reference evidence="4 5" key="1">
    <citation type="submission" date="2018-08" db="EMBL/GenBank/DDBJ databases">
        <authorList>
            <person name="Khan S.A."/>
        </authorList>
    </citation>
    <scope>NUCLEOTIDE SEQUENCE [LARGE SCALE GENOMIC DNA]</scope>
    <source>
        <strain evidence="4 5">GTF-13</strain>
    </source>
</reference>
<evidence type="ECO:0000313" key="5">
    <source>
        <dbReference type="Proteomes" id="UP000280792"/>
    </source>
</evidence>
<accession>A0A3P3VNJ3</accession>
<dbReference type="Pfam" id="PF13424">
    <property type="entry name" value="TPR_12"/>
    <property type="match status" value="1"/>
</dbReference>
<keyword evidence="1" id="KW-0132">Cell division</keyword>
<keyword evidence="1" id="KW-0131">Cell cycle</keyword>
<dbReference type="Pfam" id="PF16331">
    <property type="entry name" value="TolA_bind_tri"/>
    <property type="match status" value="1"/>
</dbReference>
<comment type="function">
    <text evidence="1">Mediates coordination of peptidoglycan synthesis and outer membrane constriction during cell division.</text>
</comment>
<proteinExistence type="inferred from homology"/>
<dbReference type="GO" id="GO:0030288">
    <property type="term" value="C:outer membrane-bounded periplasmic space"/>
    <property type="evidence" value="ECO:0007669"/>
    <property type="project" value="UniProtKB-UniRule"/>
</dbReference>
<evidence type="ECO:0000256" key="1">
    <source>
        <dbReference type="HAMAP-Rule" id="MF_02066"/>
    </source>
</evidence>
<dbReference type="HAMAP" id="MF_02066">
    <property type="entry name" value="CpoB"/>
    <property type="match status" value="1"/>
</dbReference>
<dbReference type="InterPro" id="IPR014162">
    <property type="entry name" value="CpoB_C"/>
</dbReference>
<dbReference type="PROSITE" id="PS50005">
    <property type="entry name" value="TPR"/>
    <property type="match status" value="2"/>
</dbReference>
<dbReference type="InterPro" id="IPR011990">
    <property type="entry name" value="TPR-like_helical_dom_sf"/>
</dbReference>
<dbReference type="GO" id="GO:0043093">
    <property type="term" value="P:FtsZ-dependent cytokinesis"/>
    <property type="evidence" value="ECO:0007669"/>
    <property type="project" value="UniProtKB-UniRule"/>
</dbReference>
<dbReference type="AlphaFoldDB" id="A0A3P3VNJ3"/>
<dbReference type="GO" id="GO:0070206">
    <property type="term" value="P:protein trimerization"/>
    <property type="evidence" value="ECO:0007669"/>
    <property type="project" value="InterPro"/>
</dbReference>
<dbReference type="EMBL" id="QWEZ01000001">
    <property type="protein sequence ID" value="RRJ84180.1"/>
    <property type="molecule type" value="Genomic_DNA"/>
</dbReference>
<dbReference type="Gene3D" id="1.25.40.10">
    <property type="entry name" value="Tetratricopeptide repeat domain"/>
    <property type="match status" value="1"/>
</dbReference>
<comment type="caution">
    <text evidence="4">The sequence shown here is derived from an EMBL/GenBank/DDBJ whole genome shotgun (WGS) entry which is preliminary data.</text>
</comment>
<name>A0A3P3VNJ3_9GAMM</name>
<keyword evidence="1" id="KW-0732">Signal</keyword>
<protein>
    <recommendedName>
        <fullName evidence="1">Cell division coordinator CpoB</fullName>
    </recommendedName>
</protein>
<dbReference type="InterPro" id="IPR019734">
    <property type="entry name" value="TPR_rpt"/>
</dbReference>
<dbReference type="NCBIfam" id="TIGR02795">
    <property type="entry name" value="tol_pal_ybgF"/>
    <property type="match status" value="1"/>
</dbReference>
<gene>
    <name evidence="4" type="primary">ybgF</name>
    <name evidence="1" type="synonym">cpoB</name>
    <name evidence="4" type="ORF">D0544_03410</name>
</gene>
<dbReference type="SUPFAM" id="SSF48452">
    <property type="entry name" value="TPR-like"/>
    <property type="match status" value="1"/>
</dbReference>
<keyword evidence="1" id="KW-0574">Periplasm</keyword>
<evidence type="ECO:0000313" key="4">
    <source>
        <dbReference type="EMBL" id="RRJ84180.1"/>
    </source>
</evidence>
<keyword evidence="5" id="KW-1185">Reference proteome</keyword>
<sequence length="277" mass="30320">MTSAAVMKMQRQRWIAISPAIAGLFVVGLSWAEVPVVESSPVVGAAVPSASPAASAPAQARIQAENTLYYQLELLQQEVQTLRGMLEEQSHALRLMKQEQRDRYIDLDRRISQLSSAEPTISLPAKSPTTVVPPVIPSNGGAASPAATTTTADPAVEKQAYDDAFALIKERKFDQAIIALNAFVDSYPQGDYAANAQYWLGEVYLATNQAGPARTAFEKVLSDFPNHRKAPDASYKLGRMYHSLGDVEAARRYFQQTVERFPGSSSAKLSREYLQKL</sequence>
<dbReference type="InterPro" id="IPR032519">
    <property type="entry name" value="YbgF_tri"/>
</dbReference>
<keyword evidence="2" id="KW-0802">TPR repeat</keyword>
<dbReference type="SMART" id="SM00028">
    <property type="entry name" value="TPR"/>
    <property type="match status" value="2"/>
</dbReference>
<dbReference type="Proteomes" id="UP000280792">
    <property type="component" value="Unassembled WGS sequence"/>
</dbReference>
<dbReference type="Gene3D" id="1.20.5.110">
    <property type="match status" value="1"/>
</dbReference>